<feature type="transmembrane region" description="Helical" evidence="1">
    <location>
        <begin position="49"/>
        <end position="70"/>
    </location>
</feature>
<accession>A0A6L7EV99</accession>
<gene>
    <name evidence="2" type="ORF">GRQ65_17330</name>
</gene>
<evidence type="ECO:0000256" key="1">
    <source>
        <dbReference type="SAM" id="Phobius"/>
    </source>
</evidence>
<keyword evidence="1" id="KW-0812">Transmembrane</keyword>
<keyword evidence="1" id="KW-0472">Membrane</keyword>
<comment type="caution">
    <text evidence="2">The sequence shown here is derived from an EMBL/GenBank/DDBJ whole genome shotgun (WGS) entry which is preliminary data.</text>
</comment>
<organism evidence="2 3">
    <name type="scientific">Nocardioides flavescens</name>
    <dbReference type="NCBI Taxonomy" id="2691959"/>
    <lineage>
        <taxon>Bacteria</taxon>
        <taxon>Bacillati</taxon>
        <taxon>Actinomycetota</taxon>
        <taxon>Actinomycetes</taxon>
        <taxon>Propionibacteriales</taxon>
        <taxon>Nocardioidaceae</taxon>
        <taxon>Nocardioides</taxon>
    </lineage>
</organism>
<evidence type="ECO:0000313" key="3">
    <source>
        <dbReference type="Proteomes" id="UP000473325"/>
    </source>
</evidence>
<proteinExistence type="predicted"/>
<evidence type="ECO:0000313" key="2">
    <source>
        <dbReference type="EMBL" id="MXG91313.1"/>
    </source>
</evidence>
<dbReference type="Proteomes" id="UP000473325">
    <property type="component" value="Unassembled WGS sequence"/>
</dbReference>
<keyword evidence="3" id="KW-1185">Reference proteome</keyword>
<protein>
    <submittedName>
        <fullName evidence="2">Uncharacterized protein</fullName>
    </submittedName>
</protein>
<dbReference type="RefSeq" id="WP_160879240.1">
    <property type="nucleotide sequence ID" value="NZ_WUEK01000011.1"/>
</dbReference>
<name>A0A6L7EV99_9ACTN</name>
<dbReference type="EMBL" id="WUEK01000011">
    <property type="protein sequence ID" value="MXG91313.1"/>
    <property type="molecule type" value="Genomic_DNA"/>
</dbReference>
<feature type="transmembrane region" description="Helical" evidence="1">
    <location>
        <begin position="76"/>
        <end position="101"/>
    </location>
</feature>
<reference evidence="2 3" key="1">
    <citation type="submission" date="2019-12" db="EMBL/GenBank/DDBJ databases">
        <authorList>
            <person name="Kun Z."/>
        </authorList>
    </citation>
    <scope>NUCLEOTIDE SEQUENCE [LARGE SCALE GENOMIC DNA]</scope>
    <source>
        <strain evidence="2 3">YIM 123512</strain>
    </source>
</reference>
<sequence>MAAWGKSREEREREYHEAMAKLEADQAELRQPDDEGAVRYAARSFGESLLVLLGGLVICVVGAAIGAAVAGTLGLFVGFVVGVVICGVLSVIGFGFGAVWWRREYENRR</sequence>
<keyword evidence="1" id="KW-1133">Transmembrane helix</keyword>
<dbReference type="AlphaFoldDB" id="A0A6L7EV99"/>